<name>X1B3I6_9ZZZZ</name>
<accession>X1B3I6</accession>
<gene>
    <name evidence="1" type="ORF">S01H4_12718</name>
</gene>
<evidence type="ECO:0000313" key="1">
    <source>
        <dbReference type="EMBL" id="GAG66546.1"/>
    </source>
</evidence>
<sequence>YLVSSESYLAKRIKAKNQSKFVLSIEYISIPPVGQASRLSM</sequence>
<feature type="non-terminal residue" evidence="1">
    <location>
        <position position="1"/>
    </location>
</feature>
<dbReference type="AlphaFoldDB" id="X1B3I6"/>
<protein>
    <submittedName>
        <fullName evidence="1">Uncharacterized protein</fullName>
    </submittedName>
</protein>
<organism evidence="1">
    <name type="scientific">marine sediment metagenome</name>
    <dbReference type="NCBI Taxonomy" id="412755"/>
    <lineage>
        <taxon>unclassified sequences</taxon>
        <taxon>metagenomes</taxon>
        <taxon>ecological metagenomes</taxon>
    </lineage>
</organism>
<dbReference type="EMBL" id="BART01005488">
    <property type="protein sequence ID" value="GAG66546.1"/>
    <property type="molecule type" value="Genomic_DNA"/>
</dbReference>
<proteinExistence type="predicted"/>
<comment type="caution">
    <text evidence="1">The sequence shown here is derived from an EMBL/GenBank/DDBJ whole genome shotgun (WGS) entry which is preliminary data.</text>
</comment>
<reference evidence="1" key="1">
    <citation type="journal article" date="2014" name="Front. Microbiol.">
        <title>High frequency of phylogenetically diverse reductive dehalogenase-homologous genes in deep subseafloor sedimentary metagenomes.</title>
        <authorList>
            <person name="Kawai M."/>
            <person name="Futagami T."/>
            <person name="Toyoda A."/>
            <person name="Takaki Y."/>
            <person name="Nishi S."/>
            <person name="Hori S."/>
            <person name="Arai W."/>
            <person name="Tsubouchi T."/>
            <person name="Morono Y."/>
            <person name="Uchiyama I."/>
            <person name="Ito T."/>
            <person name="Fujiyama A."/>
            <person name="Inagaki F."/>
            <person name="Takami H."/>
        </authorList>
    </citation>
    <scope>NUCLEOTIDE SEQUENCE</scope>
    <source>
        <strain evidence="1">Expedition CK06-06</strain>
    </source>
</reference>